<dbReference type="Gene3D" id="1.10.10.10">
    <property type="entry name" value="Winged helix-like DNA-binding domain superfamily/Winged helix DNA-binding domain"/>
    <property type="match status" value="1"/>
</dbReference>
<feature type="modified residue" description="4-aspartylphosphate" evidence="6">
    <location>
        <position position="52"/>
    </location>
</feature>
<protein>
    <submittedName>
        <fullName evidence="10">Response regulator transcription factor</fullName>
    </submittedName>
</protein>
<dbReference type="PANTHER" id="PTHR48111:SF4">
    <property type="entry name" value="DNA-BINDING DUAL TRANSCRIPTIONAL REGULATOR OMPR"/>
    <property type="match status" value="1"/>
</dbReference>
<proteinExistence type="predicted"/>
<keyword evidence="4 7" id="KW-0238">DNA-binding</keyword>
<dbReference type="PROSITE" id="PS50110">
    <property type="entry name" value="RESPONSE_REGULATORY"/>
    <property type="match status" value="1"/>
</dbReference>
<dbReference type="PANTHER" id="PTHR48111">
    <property type="entry name" value="REGULATOR OF RPOS"/>
    <property type="match status" value="1"/>
</dbReference>
<dbReference type="Pfam" id="PF00486">
    <property type="entry name" value="Trans_reg_C"/>
    <property type="match status" value="1"/>
</dbReference>
<evidence type="ECO:0000259" key="9">
    <source>
        <dbReference type="PROSITE" id="PS51755"/>
    </source>
</evidence>
<dbReference type="InterPro" id="IPR039420">
    <property type="entry name" value="WalR-like"/>
</dbReference>
<dbReference type="Gene3D" id="3.40.50.2300">
    <property type="match status" value="1"/>
</dbReference>
<gene>
    <name evidence="10" type="ORF">HV823_18535</name>
</gene>
<dbReference type="SUPFAM" id="SSF52172">
    <property type="entry name" value="CheY-like"/>
    <property type="match status" value="1"/>
</dbReference>
<evidence type="ECO:0000256" key="4">
    <source>
        <dbReference type="ARBA" id="ARBA00023125"/>
    </source>
</evidence>
<evidence type="ECO:0000256" key="7">
    <source>
        <dbReference type="PROSITE-ProRule" id="PRU01091"/>
    </source>
</evidence>
<keyword evidence="11" id="KW-1185">Reference proteome</keyword>
<evidence type="ECO:0000256" key="2">
    <source>
        <dbReference type="ARBA" id="ARBA00023012"/>
    </source>
</evidence>
<feature type="domain" description="Response regulatory" evidence="8">
    <location>
        <begin position="3"/>
        <end position="118"/>
    </location>
</feature>
<keyword evidence="2" id="KW-0902">Two-component regulatory system</keyword>
<dbReference type="InterPro" id="IPR011006">
    <property type="entry name" value="CheY-like_superfamily"/>
</dbReference>
<dbReference type="EMBL" id="JABXYK010000012">
    <property type="protein sequence ID" value="NVP57260.1"/>
    <property type="molecule type" value="Genomic_DNA"/>
</dbReference>
<dbReference type="SMART" id="SM00448">
    <property type="entry name" value="REC"/>
    <property type="match status" value="1"/>
</dbReference>
<sequence length="230" mass="24793">MADLIIVDDDQALRDMLADSLSMAGHDIRLAGDARELATHLAGRTPELVLLDVSLPGEDGLSIARRLQAQGGIGIGIIMLTAADDVIDRIVGLEIGADDYVVKPFSIAELKARIEAVLRRRRARGDKTVPFGSFTLDLRSWRLLTAGGSDVGLFPTEIDLVAAFATNPGKLLSRDEILKLAPAHGSDPTDRSIDTRIARLRRKLEDNGADADLIETARGNGYIYKGALSR</sequence>
<dbReference type="Proteomes" id="UP000659172">
    <property type="component" value="Unassembled WGS sequence"/>
</dbReference>
<evidence type="ECO:0000259" key="8">
    <source>
        <dbReference type="PROSITE" id="PS50110"/>
    </source>
</evidence>
<dbReference type="InterPro" id="IPR016032">
    <property type="entry name" value="Sig_transdc_resp-reg_C-effctor"/>
</dbReference>
<keyword evidence="1 6" id="KW-0597">Phosphoprotein</keyword>
<feature type="DNA-binding region" description="OmpR/PhoB-type" evidence="7">
    <location>
        <begin position="126"/>
        <end position="226"/>
    </location>
</feature>
<evidence type="ECO:0000256" key="5">
    <source>
        <dbReference type="ARBA" id="ARBA00023163"/>
    </source>
</evidence>
<dbReference type="InterPro" id="IPR036388">
    <property type="entry name" value="WH-like_DNA-bd_sf"/>
</dbReference>
<evidence type="ECO:0000313" key="10">
    <source>
        <dbReference type="EMBL" id="NVP57260.1"/>
    </source>
</evidence>
<evidence type="ECO:0000256" key="1">
    <source>
        <dbReference type="ARBA" id="ARBA00022553"/>
    </source>
</evidence>
<dbReference type="Gene3D" id="6.10.250.690">
    <property type="match status" value="1"/>
</dbReference>
<dbReference type="CDD" id="cd00383">
    <property type="entry name" value="trans_reg_C"/>
    <property type="match status" value="1"/>
</dbReference>
<dbReference type="RefSeq" id="WP_176951227.1">
    <property type="nucleotide sequence ID" value="NZ_JABXYK010000012.1"/>
</dbReference>
<organism evidence="10 11">
    <name type="scientific">Mycoplana rhizolycopersici</name>
    <dbReference type="NCBI Taxonomy" id="2746702"/>
    <lineage>
        <taxon>Bacteria</taxon>
        <taxon>Pseudomonadati</taxon>
        <taxon>Pseudomonadota</taxon>
        <taxon>Alphaproteobacteria</taxon>
        <taxon>Hyphomicrobiales</taxon>
        <taxon>Rhizobiaceae</taxon>
        <taxon>Mycoplana</taxon>
    </lineage>
</organism>
<evidence type="ECO:0000256" key="3">
    <source>
        <dbReference type="ARBA" id="ARBA00023015"/>
    </source>
</evidence>
<dbReference type="PROSITE" id="PS51755">
    <property type="entry name" value="OMPR_PHOB"/>
    <property type="match status" value="1"/>
</dbReference>
<dbReference type="Pfam" id="PF00072">
    <property type="entry name" value="Response_reg"/>
    <property type="match status" value="1"/>
</dbReference>
<dbReference type="SUPFAM" id="SSF46894">
    <property type="entry name" value="C-terminal effector domain of the bipartite response regulators"/>
    <property type="match status" value="1"/>
</dbReference>
<reference evidence="10 11" key="1">
    <citation type="submission" date="2020-06" db="EMBL/GenBank/DDBJ databases">
        <title>Rhizobium sp.nov. isolated from the tomato plant.</title>
        <authorList>
            <person name="Thin K.K."/>
            <person name="Zhang X."/>
            <person name="He S."/>
        </authorList>
    </citation>
    <scope>NUCLEOTIDE SEQUENCE [LARGE SCALE GENOMIC DNA]</scope>
    <source>
        <strain evidence="10 11">DBTS2</strain>
    </source>
</reference>
<accession>A0ABX2QHL7</accession>
<dbReference type="SMART" id="SM00862">
    <property type="entry name" value="Trans_reg_C"/>
    <property type="match status" value="1"/>
</dbReference>
<comment type="caution">
    <text evidence="10">The sequence shown here is derived from an EMBL/GenBank/DDBJ whole genome shotgun (WGS) entry which is preliminary data.</text>
</comment>
<dbReference type="InterPro" id="IPR001789">
    <property type="entry name" value="Sig_transdc_resp-reg_receiver"/>
</dbReference>
<evidence type="ECO:0000313" key="11">
    <source>
        <dbReference type="Proteomes" id="UP000659172"/>
    </source>
</evidence>
<keyword evidence="3" id="KW-0805">Transcription regulation</keyword>
<feature type="domain" description="OmpR/PhoB-type" evidence="9">
    <location>
        <begin position="126"/>
        <end position="226"/>
    </location>
</feature>
<name>A0ABX2QHL7_9HYPH</name>
<evidence type="ECO:0000256" key="6">
    <source>
        <dbReference type="PROSITE-ProRule" id="PRU00169"/>
    </source>
</evidence>
<dbReference type="InterPro" id="IPR001867">
    <property type="entry name" value="OmpR/PhoB-type_DNA-bd"/>
</dbReference>
<keyword evidence="5" id="KW-0804">Transcription</keyword>